<evidence type="ECO:0000313" key="1">
    <source>
        <dbReference type="EMBL" id="MST56475.1"/>
    </source>
</evidence>
<accession>A0A6L5YEE4</accession>
<name>A0A6L5YEE4_9BACT</name>
<proteinExistence type="predicted"/>
<reference evidence="1 2" key="1">
    <citation type="submission" date="2019-08" db="EMBL/GenBank/DDBJ databases">
        <title>In-depth cultivation of the pig gut microbiome towards novel bacterial diversity and tailored functional studies.</title>
        <authorList>
            <person name="Wylensek D."/>
            <person name="Hitch T.C.A."/>
            <person name="Clavel T."/>
        </authorList>
    </citation>
    <scope>NUCLEOTIDE SEQUENCE [LARGE SCALE GENOMIC DNA]</scope>
    <source>
        <strain evidence="1 2">SM-530-WT-4B</strain>
    </source>
</reference>
<sequence length="82" mass="8968">MPPPGLQKVCAVKASSGSRALRLCERNGSRVLREKAAEIAFAVRNCIAFSDEERSRLDGMLSDALCGVGMKNEYADPVRLRE</sequence>
<evidence type="ECO:0000313" key="2">
    <source>
        <dbReference type="Proteomes" id="UP000473699"/>
    </source>
</evidence>
<gene>
    <name evidence="1" type="ORF">FYJ74_10600</name>
</gene>
<dbReference type="Proteomes" id="UP000473699">
    <property type="component" value="Unassembled WGS sequence"/>
</dbReference>
<dbReference type="AlphaFoldDB" id="A0A6L5YEE4"/>
<keyword evidence="2" id="KW-1185">Reference proteome</keyword>
<organism evidence="1 2">
    <name type="scientific">Pyramidobacter porci</name>
    <dbReference type="NCBI Taxonomy" id="2605789"/>
    <lineage>
        <taxon>Bacteria</taxon>
        <taxon>Thermotogati</taxon>
        <taxon>Synergistota</taxon>
        <taxon>Synergistia</taxon>
        <taxon>Synergistales</taxon>
        <taxon>Dethiosulfovibrionaceae</taxon>
        <taxon>Pyramidobacter</taxon>
    </lineage>
</organism>
<dbReference type="RefSeq" id="WP_154529552.1">
    <property type="nucleotide sequence ID" value="NZ_VUNH01000012.1"/>
</dbReference>
<dbReference type="EMBL" id="VUNH01000012">
    <property type="protein sequence ID" value="MST56475.1"/>
    <property type="molecule type" value="Genomic_DNA"/>
</dbReference>
<protein>
    <submittedName>
        <fullName evidence="1">Uncharacterized protein</fullName>
    </submittedName>
</protein>
<comment type="caution">
    <text evidence="1">The sequence shown here is derived from an EMBL/GenBank/DDBJ whole genome shotgun (WGS) entry which is preliminary data.</text>
</comment>